<name>A0ABD2VNW9_9SOLN</name>
<accession>A0ABD2VNW9</accession>
<evidence type="ECO:0000313" key="1">
    <source>
        <dbReference type="EMBL" id="KAL3382684.1"/>
    </source>
</evidence>
<reference evidence="1 2" key="1">
    <citation type="submission" date="2024-05" db="EMBL/GenBank/DDBJ databases">
        <title>De novo assembly of an allotetraploid wild potato.</title>
        <authorList>
            <person name="Hosaka A.J."/>
        </authorList>
    </citation>
    <scope>NUCLEOTIDE SEQUENCE [LARGE SCALE GENOMIC DNA]</scope>
    <source>
        <tissue evidence="1">Young leaves</tissue>
    </source>
</reference>
<evidence type="ECO:0000313" key="2">
    <source>
        <dbReference type="Proteomes" id="UP001627284"/>
    </source>
</evidence>
<keyword evidence="2" id="KW-1185">Reference proteome</keyword>
<proteinExistence type="predicted"/>
<dbReference type="AlphaFoldDB" id="A0ABD2VNW9"/>
<dbReference type="EMBL" id="JBJKTR010000001">
    <property type="protein sequence ID" value="KAL3382684.1"/>
    <property type="molecule type" value="Genomic_DNA"/>
</dbReference>
<gene>
    <name evidence="1" type="ORF">AABB24_002273</name>
</gene>
<sequence>MKSRAPSPAKTLSVNQGLLKKKVLPPNRTNKVERGDNKKVQMCIGRKGQTNNFVDISSSSQLRAEIFQRTLPSEFPNFVKRMLPSYVTGGFCLIKMKRLILVKQMRINTWSLLKKES</sequence>
<dbReference type="Proteomes" id="UP001627284">
    <property type="component" value="Unassembled WGS sequence"/>
</dbReference>
<organism evidence="1 2">
    <name type="scientific">Solanum stoloniferum</name>
    <dbReference type="NCBI Taxonomy" id="62892"/>
    <lineage>
        <taxon>Eukaryota</taxon>
        <taxon>Viridiplantae</taxon>
        <taxon>Streptophyta</taxon>
        <taxon>Embryophyta</taxon>
        <taxon>Tracheophyta</taxon>
        <taxon>Spermatophyta</taxon>
        <taxon>Magnoliopsida</taxon>
        <taxon>eudicotyledons</taxon>
        <taxon>Gunneridae</taxon>
        <taxon>Pentapetalae</taxon>
        <taxon>asterids</taxon>
        <taxon>lamiids</taxon>
        <taxon>Solanales</taxon>
        <taxon>Solanaceae</taxon>
        <taxon>Solanoideae</taxon>
        <taxon>Solaneae</taxon>
        <taxon>Solanum</taxon>
    </lineage>
</organism>
<comment type="caution">
    <text evidence="1">The sequence shown here is derived from an EMBL/GenBank/DDBJ whole genome shotgun (WGS) entry which is preliminary data.</text>
</comment>
<protein>
    <submittedName>
        <fullName evidence="1">Uncharacterized protein</fullName>
    </submittedName>
</protein>